<keyword evidence="7" id="KW-0067">ATP-binding</keyword>
<feature type="domain" description="Histidine kinase" evidence="9">
    <location>
        <begin position="43"/>
        <end position="156"/>
    </location>
</feature>
<reference evidence="10 11" key="1">
    <citation type="submission" date="2020-08" db="EMBL/GenBank/DDBJ databases">
        <title>Genomic Encyclopedia of Type Strains, Phase IV (KMG-V): Genome sequencing to study the core and pangenomes of soil and plant-associated prokaryotes.</title>
        <authorList>
            <person name="Whitman W."/>
        </authorList>
    </citation>
    <scope>NUCLEOTIDE SEQUENCE [LARGE SCALE GENOMIC DNA]</scope>
    <source>
        <strain evidence="10 11">M8UP14</strain>
    </source>
</reference>
<dbReference type="GO" id="GO:0004673">
    <property type="term" value="F:protein histidine kinase activity"/>
    <property type="evidence" value="ECO:0007669"/>
    <property type="project" value="UniProtKB-EC"/>
</dbReference>
<dbReference type="PRINTS" id="PR00344">
    <property type="entry name" value="BCTRLSENSOR"/>
</dbReference>
<dbReference type="SUPFAM" id="SSF55874">
    <property type="entry name" value="ATPase domain of HSP90 chaperone/DNA topoisomerase II/histidine kinase"/>
    <property type="match status" value="1"/>
</dbReference>
<keyword evidence="5" id="KW-0547">Nucleotide-binding</keyword>
<keyword evidence="6 10" id="KW-0418">Kinase</keyword>
<keyword evidence="11" id="KW-1185">Reference proteome</keyword>
<proteinExistence type="predicted"/>
<dbReference type="PANTHER" id="PTHR43065">
    <property type="entry name" value="SENSOR HISTIDINE KINASE"/>
    <property type="match status" value="1"/>
</dbReference>
<dbReference type="CDD" id="cd00075">
    <property type="entry name" value="HATPase"/>
    <property type="match status" value="1"/>
</dbReference>
<comment type="catalytic activity">
    <reaction evidence="1">
        <text>ATP + protein L-histidine = ADP + protein N-phospho-L-histidine.</text>
        <dbReference type="EC" id="2.7.13.3"/>
    </reaction>
</comment>
<keyword evidence="4" id="KW-0808">Transferase</keyword>
<evidence type="ECO:0000256" key="4">
    <source>
        <dbReference type="ARBA" id="ARBA00022679"/>
    </source>
</evidence>
<dbReference type="EMBL" id="JACHIP010000035">
    <property type="protein sequence ID" value="MBB5061295.1"/>
    <property type="molecule type" value="Genomic_DNA"/>
</dbReference>
<dbReference type="InterPro" id="IPR003594">
    <property type="entry name" value="HATPase_dom"/>
</dbReference>
<dbReference type="EC" id="2.7.13.3" evidence="2"/>
<evidence type="ECO:0000313" key="11">
    <source>
        <dbReference type="Proteomes" id="UP000540989"/>
    </source>
</evidence>
<evidence type="ECO:0000256" key="7">
    <source>
        <dbReference type="ARBA" id="ARBA00022840"/>
    </source>
</evidence>
<dbReference type="AlphaFoldDB" id="A0A7W8E8H3"/>
<name>A0A7W8E8H3_9BACT</name>
<dbReference type="SMART" id="SM00387">
    <property type="entry name" value="HATPase_c"/>
    <property type="match status" value="1"/>
</dbReference>
<organism evidence="10 11">
    <name type="scientific">Granulicella aggregans</name>
    <dbReference type="NCBI Taxonomy" id="474949"/>
    <lineage>
        <taxon>Bacteria</taxon>
        <taxon>Pseudomonadati</taxon>
        <taxon>Acidobacteriota</taxon>
        <taxon>Terriglobia</taxon>
        <taxon>Terriglobales</taxon>
        <taxon>Acidobacteriaceae</taxon>
        <taxon>Granulicella</taxon>
    </lineage>
</organism>
<evidence type="ECO:0000256" key="8">
    <source>
        <dbReference type="ARBA" id="ARBA00023012"/>
    </source>
</evidence>
<dbReference type="PANTHER" id="PTHR43065:SF10">
    <property type="entry name" value="PEROXIDE STRESS-ACTIVATED HISTIDINE KINASE MAK3"/>
    <property type="match status" value="1"/>
</dbReference>
<dbReference type="Gene3D" id="3.30.565.10">
    <property type="entry name" value="Histidine kinase-like ATPase, C-terminal domain"/>
    <property type="match status" value="1"/>
</dbReference>
<evidence type="ECO:0000313" key="10">
    <source>
        <dbReference type="EMBL" id="MBB5061295.1"/>
    </source>
</evidence>
<comment type="caution">
    <text evidence="10">The sequence shown here is derived from an EMBL/GenBank/DDBJ whole genome shotgun (WGS) entry which is preliminary data.</text>
</comment>
<protein>
    <recommendedName>
        <fullName evidence="2">histidine kinase</fullName>
        <ecNumber evidence="2">2.7.13.3</ecNumber>
    </recommendedName>
</protein>
<dbReference type="Pfam" id="PF02518">
    <property type="entry name" value="HATPase_c"/>
    <property type="match status" value="1"/>
</dbReference>
<dbReference type="InterPro" id="IPR004358">
    <property type="entry name" value="Sig_transdc_His_kin-like_C"/>
</dbReference>
<evidence type="ECO:0000259" key="9">
    <source>
        <dbReference type="PROSITE" id="PS50109"/>
    </source>
</evidence>
<evidence type="ECO:0000256" key="1">
    <source>
        <dbReference type="ARBA" id="ARBA00000085"/>
    </source>
</evidence>
<evidence type="ECO:0000256" key="3">
    <source>
        <dbReference type="ARBA" id="ARBA00022553"/>
    </source>
</evidence>
<evidence type="ECO:0000256" key="2">
    <source>
        <dbReference type="ARBA" id="ARBA00012438"/>
    </source>
</evidence>
<accession>A0A7W8E8H3</accession>
<sequence>MVLTGESLFRRVLSIYQGRLSNAKVIVQERMRAERPIEVFDGEIRQVLNNLVSNAIDSLPPDGGRLLLRSRDGTDWKSGAKGIVLTVGDTGSGIPIEIQEKVFQPFYTTKGLGGTGLGLWLSKEIIDRHHGFIRVRSSLSPGPHGTVFTAFLPYQAVKRHGRRLSFSFPSPNGFV</sequence>
<evidence type="ECO:0000256" key="5">
    <source>
        <dbReference type="ARBA" id="ARBA00022741"/>
    </source>
</evidence>
<dbReference type="GO" id="GO:0000160">
    <property type="term" value="P:phosphorelay signal transduction system"/>
    <property type="evidence" value="ECO:0007669"/>
    <property type="project" value="UniProtKB-KW"/>
</dbReference>
<keyword evidence="8" id="KW-0902">Two-component regulatory system</keyword>
<keyword evidence="3" id="KW-0597">Phosphoprotein</keyword>
<dbReference type="Proteomes" id="UP000540989">
    <property type="component" value="Unassembled WGS sequence"/>
</dbReference>
<dbReference type="RefSeq" id="WP_184224110.1">
    <property type="nucleotide sequence ID" value="NZ_JACHIP010000035.1"/>
</dbReference>
<dbReference type="InterPro" id="IPR036890">
    <property type="entry name" value="HATPase_C_sf"/>
</dbReference>
<dbReference type="PROSITE" id="PS50109">
    <property type="entry name" value="HIS_KIN"/>
    <property type="match status" value="1"/>
</dbReference>
<dbReference type="InterPro" id="IPR005467">
    <property type="entry name" value="His_kinase_dom"/>
</dbReference>
<gene>
    <name evidence="10" type="ORF">HDF16_006031</name>
</gene>
<evidence type="ECO:0000256" key="6">
    <source>
        <dbReference type="ARBA" id="ARBA00022777"/>
    </source>
</evidence>
<dbReference type="GO" id="GO:0005524">
    <property type="term" value="F:ATP binding"/>
    <property type="evidence" value="ECO:0007669"/>
    <property type="project" value="UniProtKB-KW"/>
</dbReference>